<gene>
    <name evidence="1" type="ORF">FSB_LOCUS31508</name>
</gene>
<reference evidence="1" key="1">
    <citation type="submission" date="2018-02" db="EMBL/GenBank/DDBJ databases">
        <authorList>
            <person name="Cohen D.B."/>
            <person name="Kent A.D."/>
        </authorList>
    </citation>
    <scope>NUCLEOTIDE SEQUENCE</scope>
</reference>
<evidence type="ECO:0000313" key="1">
    <source>
        <dbReference type="EMBL" id="SPD03626.1"/>
    </source>
</evidence>
<organism evidence="1">
    <name type="scientific">Fagus sylvatica</name>
    <name type="common">Beechnut</name>
    <dbReference type="NCBI Taxonomy" id="28930"/>
    <lineage>
        <taxon>Eukaryota</taxon>
        <taxon>Viridiplantae</taxon>
        <taxon>Streptophyta</taxon>
        <taxon>Embryophyta</taxon>
        <taxon>Tracheophyta</taxon>
        <taxon>Spermatophyta</taxon>
        <taxon>Magnoliopsida</taxon>
        <taxon>eudicotyledons</taxon>
        <taxon>Gunneridae</taxon>
        <taxon>Pentapetalae</taxon>
        <taxon>rosids</taxon>
        <taxon>fabids</taxon>
        <taxon>Fagales</taxon>
        <taxon>Fagaceae</taxon>
        <taxon>Fagus</taxon>
    </lineage>
</organism>
<sequence length="232" mass="26511">MIFHSVVTLHRVRKICNGLIFTRKKIVVTLHRHVPNVAELASILGSRVSALPLTYLGLPLGASFKRKTIWNSVVEKKKKRLAGWKRLYLSKGLDALRSCKAIFLWGGFRDEHKYHLVNWEQAFKSEYGVESWIVNMAATGVVGARIGFKNRMGPVQDWELEVVASIMELLYACPIQWSSLDSLCWKPARRKVFEVILSLVLFGRLSHIVPCGVYGMSRTLELFLGWSNQFQH</sequence>
<proteinExistence type="predicted"/>
<dbReference type="PANTHER" id="PTHR33116:SF78">
    <property type="entry name" value="OS12G0587133 PROTEIN"/>
    <property type="match status" value="1"/>
</dbReference>
<dbReference type="EMBL" id="OIVN01002439">
    <property type="protein sequence ID" value="SPD03626.1"/>
    <property type="molecule type" value="Genomic_DNA"/>
</dbReference>
<evidence type="ECO:0008006" key="2">
    <source>
        <dbReference type="Google" id="ProtNLM"/>
    </source>
</evidence>
<name>A0A2N9GMF3_FAGSY</name>
<dbReference type="AlphaFoldDB" id="A0A2N9GMF3"/>
<dbReference type="PANTHER" id="PTHR33116">
    <property type="entry name" value="REVERSE TRANSCRIPTASE ZINC-BINDING DOMAIN-CONTAINING PROTEIN-RELATED-RELATED"/>
    <property type="match status" value="1"/>
</dbReference>
<protein>
    <recommendedName>
        <fullName evidence="2">Reverse transcriptase zinc-binding domain-containing protein</fullName>
    </recommendedName>
</protein>
<accession>A0A2N9GMF3</accession>